<dbReference type="SUPFAM" id="SSF46894">
    <property type="entry name" value="C-terminal effector domain of the bipartite response regulators"/>
    <property type="match status" value="1"/>
</dbReference>
<keyword evidence="1" id="KW-0547">Nucleotide-binding</keyword>
<organism evidence="4 5">
    <name type="scientific">Mycolicibacterium arenosum</name>
    <dbReference type="NCBI Taxonomy" id="2952157"/>
    <lineage>
        <taxon>Bacteria</taxon>
        <taxon>Bacillati</taxon>
        <taxon>Actinomycetota</taxon>
        <taxon>Actinomycetes</taxon>
        <taxon>Mycobacteriales</taxon>
        <taxon>Mycobacteriaceae</taxon>
        <taxon>Mycolicibacterium</taxon>
    </lineage>
</organism>
<keyword evidence="2" id="KW-0067">ATP-binding</keyword>
<dbReference type="PROSITE" id="PS50043">
    <property type="entry name" value="HTH_LUXR_2"/>
    <property type="match status" value="1"/>
</dbReference>
<dbReference type="InterPro" id="IPR011990">
    <property type="entry name" value="TPR-like_helical_dom_sf"/>
</dbReference>
<dbReference type="Gene3D" id="1.10.10.10">
    <property type="entry name" value="Winged helix-like DNA-binding domain superfamily/Winged helix DNA-binding domain"/>
    <property type="match status" value="1"/>
</dbReference>
<dbReference type="PROSITE" id="PS00622">
    <property type="entry name" value="HTH_LUXR_1"/>
    <property type="match status" value="1"/>
</dbReference>
<evidence type="ECO:0000256" key="2">
    <source>
        <dbReference type="ARBA" id="ARBA00022840"/>
    </source>
</evidence>
<protein>
    <submittedName>
        <fullName evidence="4">AAA family ATPase</fullName>
    </submittedName>
</protein>
<dbReference type="SUPFAM" id="SSF52540">
    <property type="entry name" value="P-loop containing nucleoside triphosphate hydrolases"/>
    <property type="match status" value="1"/>
</dbReference>
<evidence type="ECO:0000313" key="4">
    <source>
        <dbReference type="EMBL" id="MCP9272143.1"/>
    </source>
</evidence>
<name>A0ABT1LZ19_9MYCO</name>
<dbReference type="InterPro" id="IPR000792">
    <property type="entry name" value="Tscrpt_reg_LuxR_C"/>
</dbReference>
<dbReference type="RefSeq" id="WP_255059320.1">
    <property type="nucleotide sequence ID" value="NZ_JANDBD010000003.1"/>
</dbReference>
<dbReference type="Proteomes" id="UP001651690">
    <property type="component" value="Unassembled WGS sequence"/>
</dbReference>
<keyword evidence="5" id="KW-1185">Reference proteome</keyword>
<reference evidence="4 5" key="1">
    <citation type="submission" date="2022-06" db="EMBL/GenBank/DDBJ databases">
        <title>Mycolicibacterium sp. CAU 1645 isolated from seawater.</title>
        <authorList>
            <person name="Kim W."/>
        </authorList>
    </citation>
    <scope>NUCLEOTIDE SEQUENCE [LARGE SCALE GENOMIC DNA]</scope>
    <source>
        <strain evidence="4 5">CAU 1645</strain>
    </source>
</reference>
<dbReference type="Pfam" id="PF00196">
    <property type="entry name" value="GerE"/>
    <property type="match status" value="1"/>
</dbReference>
<dbReference type="SUPFAM" id="SSF48452">
    <property type="entry name" value="TPR-like"/>
    <property type="match status" value="1"/>
</dbReference>
<evidence type="ECO:0000313" key="5">
    <source>
        <dbReference type="Proteomes" id="UP001651690"/>
    </source>
</evidence>
<dbReference type="EMBL" id="JANDBD010000003">
    <property type="protein sequence ID" value="MCP9272143.1"/>
    <property type="molecule type" value="Genomic_DNA"/>
</dbReference>
<gene>
    <name evidence="4" type="ORF">NM203_08080</name>
</gene>
<dbReference type="PANTHER" id="PTHR16305">
    <property type="entry name" value="TESTICULAR SOLUBLE ADENYLYL CYCLASE"/>
    <property type="match status" value="1"/>
</dbReference>
<feature type="domain" description="HTH luxR-type" evidence="3">
    <location>
        <begin position="868"/>
        <end position="933"/>
    </location>
</feature>
<dbReference type="Gene3D" id="1.25.40.10">
    <property type="entry name" value="Tetratricopeptide repeat domain"/>
    <property type="match status" value="1"/>
</dbReference>
<dbReference type="InterPro" id="IPR027417">
    <property type="entry name" value="P-loop_NTPase"/>
</dbReference>
<dbReference type="CDD" id="cd06170">
    <property type="entry name" value="LuxR_C_like"/>
    <property type="match status" value="1"/>
</dbReference>
<accession>A0ABT1LZ19</accession>
<dbReference type="SMART" id="SM00421">
    <property type="entry name" value="HTH_LUXR"/>
    <property type="match status" value="1"/>
</dbReference>
<dbReference type="PRINTS" id="PR00038">
    <property type="entry name" value="HTHLUXR"/>
</dbReference>
<evidence type="ECO:0000259" key="3">
    <source>
        <dbReference type="PROSITE" id="PS50043"/>
    </source>
</evidence>
<sequence>MATDVIAHAVANTAIEGFLDAQDGPRALVVEGEAGIGKTTLWSTACDAARARGHLVATSRPSEAESVLAYAGVADLLAEVDPAAIEALPDLQRLAVYRVLLTAGSEGPVTDQRVVAAAVAAVLEALSSERPVLLAIDDVQWLDTSSKAVVAFVARRLTGPVKFLFSERCEPLQGTTTSWLRFGGLEAVSNLRLGPVSLGALHALILRKLDRSFSRAAIVRIAEVSGGNPFYALELARAMDDRGSASQTGLPSTLAELVRVRLGKLDADVRKVLLTVASVAAPTVDLVARANDSTPEEVVELLEGVETDGIIWIDGNQVRFAHPLLARGIYGDAAPFARRAMHRSLAAIESQPELKARHLALAATSADEDTLAALDGAADTARTRGAPAAAAELLELAIGLGGDKPWRRLRAAGDHFQAGDTKRARTLLEDTVEELRPGVLRAIAFNLLGAMCLFDNRYAEATQLLTRSAEEASDLPTVVVQALMSLSWAQGMGSFAEGMEGAEGVSEKGLFDVMRENSRRAVELADDPGVSPSVKSQAQAMWAHTLFIHGEGVDRTAIDTALALEDDADDVAFPFKASAVNALLLAWTGRLDDAAEQLVGVRGHYDERGADRSMMAVASYQALVEMWRGNLTAAATFADEAVERAQQLGGDHVEIIPLSVRSVVAAQLGLEEAARADADTALQSALECGATRMADWPRMTLCLVEVSLGNHEAAVAAVAPLLERLQIVPGTELMHSWYLPDAAEALIALGRLEEADQIVDVLERNGRRVDRPWMLAVAGRCRAMSLAARGDVVEAEQAVRVALDWHDRLPMPLERARTLLLLGQLQRRRRLRDPAAATLRAAASVFEEMGAALWVARAEAELARVKGKRGDGTVLTASEQRVAELAATGMTNRDIAATLFISPKTVEQNLGRVYRKLGIKNRAAIGSRLADMP</sequence>
<dbReference type="InterPro" id="IPR036388">
    <property type="entry name" value="WH-like_DNA-bd_sf"/>
</dbReference>
<dbReference type="Pfam" id="PF13191">
    <property type="entry name" value="AAA_16"/>
    <property type="match status" value="1"/>
</dbReference>
<evidence type="ECO:0000256" key="1">
    <source>
        <dbReference type="ARBA" id="ARBA00022741"/>
    </source>
</evidence>
<proteinExistence type="predicted"/>
<comment type="caution">
    <text evidence="4">The sequence shown here is derived from an EMBL/GenBank/DDBJ whole genome shotgun (WGS) entry which is preliminary data.</text>
</comment>
<dbReference type="InterPro" id="IPR016032">
    <property type="entry name" value="Sig_transdc_resp-reg_C-effctor"/>
</dbReference>
<dbReference type="InterPro" id="IPR041664">
    <property type="entry name" value="AAA_16"/>
</dbReference>
<dbReference type="PANTHER" id="PTHR16305:SF35">
    <property type="entry name" value="TRANSCRIPTIONAL ACTIVATOR DOMAIN"/>
    <property type="match status" value="1"/>
</dbReference>